<dbReference type="Pfam" id="PF02300">
    <property type="entry name" value="Fumarate_red_C"/>
    <property type="match status" value="1"/>
</dbReference>
<dbReference type="InterPro" id="IPR003510">
    <property type="entry name" value="Fumarate_red_C"/>
</dbReference>
<keyword evidence="6" id="KW-0560">Oxidoreductase</keyword>
<keyword evidence="3 5" id="KW-1133">Transmembrane helix</keyword>
<dbReference type="GO" id="GO:0016491">
    <property type="term" value="F:oxidoreductase activity"/>
    <property type="evidence" value="ECO:0007669"/>
    <property type="project" value="UniProtKB-KW"/>
</dbReference>
<dbReference type="PIRSF" id="PIRSF000180">
    <property type="entry name" value="FrdC"/>
    <property type="match status" value="1"/>
</dbReference>
<organism evidence="6 7">
    <name type="scientific">Candidatus Sodalis endolongispinus</name>
    <dbReference type="NCBI Taxonomy" id="2812662"/>
    <lineage>
        <taxon>Bacteria</taxon>
        <taxon>Pseudomonadati</taxon>
        <taxon>Pseudomonadota</taxon>
        <taxon>Gammaproteobacteria</taxon>
        <taxon>Enterobacterales</taxon>
        <taxon>Bruguierivoracaceae</taxon>
        <taxon>Sodalis</taxon>
    </lineage>
</organism>
<dbReference type="NCBIfam" id="NF003445">
    <property type="entry name" value="PRK04987.1"/>
    <property type="match status" value="1"/>
</dbReference>
<proteinExistence type="inferred from homology"/>
<reference evidence="6 7" key="1">
    <citation type="journal article" date="2021" name="Genome Biol. Evol.">
        <title>The evolution of interdependence in a four-way mealybug symbiosis.</title>
        <authorList>
            <person name="Garber A.I."/>
            <person name="Kupper M."/>
            <person name="Laetsch D.R."/>
            <person name="Weldon S.R."/>
            <person name="Ladinsky M.S."/>
            <person name="Bjorkman P.J."/>
            <person name="McCutcheon J.P."/>
        </authorList>
    </citation>
    <scope>NUCLEOTIDE SEQUENCE [LARGE SCALE GENOMIC DNA]</scope>
    <source>
        <strain evidence="6">SOD</strain>
    </source>
</reference>
<sequence length="133" mass="14928">MINATKRRPYTPPMTGSWWRHLGFYRFYMLREATAIPAIWFSLELLGGAVMLNGGEADWARFVGFLQHPLVLVLNIVSLLAALLHTVTWFQLAPKASIIVVGDHKLPPQPIVTGLWVVTALFSLALLACAYFY</sequence>
<name>A0ABS5YET9_9GAMM</name>
<evidence type="ECO:0000256" key="4">
    <source>
        <dbReference type="ARBA" id="ARBA00023136"/>
    </source>
</evidence>
<evidence type="ECO:0000256" key="3">
    <source>
        <dbReference type="ARBA" id="ARBA00022989"/>
    </source>
</evidence>
<comment type="similarity">
    <text evidence="5">Belongs to the FrdC family.</text>
</comment>
<keyword evidence="7" id="KW-1185">Reference proteome</keyword>
<dbReference type="HAMAP" id="MF_00708">
    <property type="entry name" value="Fumarate_red_C"/>
    <property type="match status" value="1"/>
</dbReference>
<comment type="function">
    <text evidence="5">Two distinct, membrane-bound, FAD-containing enzymes are responsible for the catalysis of fumarate and succinate interconversion; fumarate reductase is used in anaerobic growth, and succinate dehydrogenase is used in aerobic growth. Anchors the catalytic components of the fumarate reductase complex to the cell inner membrane, binds quinones.</text>
</comment>
<evidence type="ECO:0000313" key="7">
    <source>
        <dbReference type="Proteomes" id="UP000811282"/>
    </source>
</evidence>
<protein>
    <recommendedName>
        <fullName evidence="5">Fumarate reductase subunit C</fullName>
    </recommendedName>
    <alternativeName>
        <fullName evidence="5">Fumarate reductase 15 kDa hydrophobic protein</fullName>
    </alternativeName>
    <alternativeName>
        <fullName evidence="5">Quinol-fumarate reductase subunit C</fullName>
        <shortName evidence="5">QFR subunit C</shortName>
    </alternativeName>
</protein>
<evidence type="ECO:0000256" key="2">
    <source>
        <dbReference type="ARBA" id="ARBA00022692"/>
    </source>
</evidence>
<feature type="transmembrane region" description="Helical" evidence="5">
    <location>
        <begin position="70"/>
        <end position="91"/>
    </location>
</feature>
<evidence type="ECO:0000313" key="6">
    <source>
        <dbReference type="EMBL" id="MBT9433508.1"/>
    </source>
</evidence>
<dbReference type="CDD" id="cd00546">
    <property type="entry name" value="QFR_TypeD_subunitC"/>
    <property type="match status" value="1"/>
</dbReference>
<keyword evidence="4 5" id="KW-0472">Membrane</keyword>
<dbReference type="EMBL" id="JAFJYC010000004">
    <property type="protein sequence ID" value="MBT9433508.1"/>
    <property type="molecule type" value="Genomic_DNA"/>
</dbReference>
<evidence type="ECO:0000256" key="1">
    <source>
        <dbReference type="ARBA" id="ARBA00022475"/>
    </source>
</evidence>
<comment type="subunit">
    <text evidence="5">Part of an enzyme complex containing four subunits: a flavoprotein (FrdA), an iron-sulfur protein (FrdB), and two hydrophobic anchor proteins (FrdC and FrdD).</text>
</comment>
<keyword evidence="2 5" id="KW-0812">Transmembrane</keyword>
<gene>
    <name evidence="5 6" type="primary">frdC</name>
    <name evidence="6" type="ORF">JZM24_17975</name>
</gene>
<keyword evidence="1 5" id="KW-1003">Cell membrane</keyword>
<feature type="transmembrane region" description="Helical" evidence="5">
    <location>
        <begin position="111"/>
        <end position="132"/>
    </location>
</feature>
<comment type="caution">
    <text evidence="5">Lacks conserved residue(s) required for the propagation of feature annotation.</text>
</comment>
<dbReference type="Gene3D" id="1.20.1300.10">
    <property type="entry name" value="Fumarate reductase/succinate dehydrogenase, transmembrane subunit"/>
    <property type="match status" value="1"/>
</dbReference>
<evidence type="ECO:0000256" key="5">
    <source>
        <dbReference type="HAMAP-Rule" id="MF_00708"/>
    </source>
</evidence>
<dbReference type="RefSeq" id="WP_215671464.1">
    <property type="nucleotide sequence ID" value="NZ_JAFJYC010000004.1"/>
</dbReference>
<dbReference type="SUPFAM" id="SSF81343">
    <property type="entry name" value="Fumarate reductase respiratory complex transmembrane subunits"/>
    <property type="match status" value="1"/>
</dbReference>
<accession>A0ABS5YET9</accession>
<dbReference type="InterPro" id="IPR034804">
    <property type="entry name" value="SQR/QFR_C/D"/>
</dbReference>
<dbReference type="Proteomes" id="UP000811282">
    <property type="component" value="Unassembled WGS sequence"/>
</dbReference>
<comment type="caution">
    <text evidence="6">The sequence shown here is derived from an EMBL/GenBank/DDBJ whole genome shotgun (WGS) entry which is preliminary data.</text>
</comment>
<comment type="subcellular location">
    <subcellularLocation>
        <location evidence="5">Cell membrane</location>
        <topology evidence="5">Multi-pass membrane protein</topology>
    </subcellularLocation>
</comment>